<feature type="transmembrane region" description="Helical" evidence="2">
    <location>
        <begin position="149"/>
        <end position="169"/>
    </location>
</feature>
<keyword evidence="2" id="KW-1133">Transmembrane helix</keyword>
<dbReference type="EMBL" id="ML996582">
    <property type="protein sequence ID" value="KAF2754004.1"/>
    <property type="molecule type" value="Genomic_DNA"/>
</dbReference>
<dbReference type="PANTHER" id="PTHR15887">
    <property type="entry name" value="TRANSMEMBRANE PROTEIN 69"/>
    <property type="match status" value="1"/>
</dbReference>
<dbReference type="OrthoDB" id="194289at2759"/>
<dbReference type="RefSeq" id="XP_033596455.1">
    <property type="nucleotide sequence ID" value="XM_033744791.1"/>
</dbReference>
<dbReference type="InterPro" id="IPR021836">
    <property type="entry name" value="DUF3429"/>
</dbReference>
<feature type="region of interest" description="Disordered" evidence="1">
    <location>
        <begin position="283"/>
        <end position="302"/>
    </location>
</feature>
<dbReference type="GeneID" id="54485845"/>
<evidence type="ECO:0000313" key="4">
    <source>
        <dbReference type="Proteomes" id="UP000799437"/>
    </source>
</evidence>
<keyword evidence="2" id="KW-0472">Membrane</keyword>
<keyword evidence="2" id="KW-0812">Transmembrane</keyword>
<dbReference type="AlphaFoldDB" id="A0A6A6VWC5"/>
<evidence type="ECO:0000256" key="2">
    <source>
        <dbReference type="SAM" id="Phobius"/>
    </source>
</evidence>
<protein>
    <recommendedName>
        <fullName evidence="5">Transmembrane protein 69</fullName>
    </recommendedName>
</protein>
<evidence type="ECO:0000313" key="3">
    <source>
        <dbReference type="EMBL" id="KAF2754004.1"/>
    </source>
</evidence>
<proteinExistence type="predicted"/>
<accession>A0A6A6VWC5</accession>
<feature type="compositionally biased region" description="Basic and acidic residues" evidence="1">
    <location>
        <begin position="286"/>
        <end position="302"/>
    </location>
</feature>
<feature type="transmembrane region" description="Helical" evidence="2">
    <location>
        <begin position="181"/>
        <end position="211"/>
    </location>
</feature>
<gene>
    <name evidence="3" type="ORF">EJ05DRAFT_480018</name>
</gene>
<dbReference type="PANTHER" id="PTHR15887:SF1">
    <property type="entry name" value="TRANSMEMBRANE PROTEIN 69"/>
    <property type="match status" value="1"/>
</dbReference>
<organism evidence="3 4">
    <name type="scientific">Pseudovirgaria hyperparasitica</name>
    <dbReference type="NCBI Taxonomy" id="470096"/>
    <lineage>
        <taxon>Eukaryota</taxon>
        <taxon>Fungi</taxon>
        <taxon>Dikarya</taxon>
        <taxon>Ascomycota</taxon>
        <taxon>Pezizomycotina</taxon>
        <taxon>Dothideomycetes</taxon>
        <taxon>Dothideomycetes incertae sedis</taxon>
        <taxon>Acrospermales</taxon>
        <taxon>Acrospermaceae</taxon>
        <taxon>Pseudovirgaria</taxon>
    </lineage>
</organism>
<feature type="transmembrane region" description="Helical" evidence="2">
    <location>
        <begin position="231"/>
        <end position="250"/>
    </location>
</feature>
<dbReference type="Pfam" id="PF11911">
    <property type="entry name" value="DUF3429"/>
    <property type="match status" value="1"/>
</dbReference>
<evidence type="ECO:0008006" key="5">
    <source>
        <dbReference type="Google" id="ProtNLM"/>
    </source>
</evidence>
<keyword evidence="4" id="KW-1185">Reference proteome</keyword>
<reference evidence="3" key="1">
    <citation type="journal article" date="2020" name="Stud. Mycol.">
        <title>101 Dothideomycetes genomes: a test case for predicting lifestyles and emergence of pathogens.</title>
        <authorList>
            <person name="Haridas S."/>
            <person name="Albert R."/>
            <person name="Binder M."/>
            <person name="Bloem J."/>
            <person name="Labutti K."/>
            <person name="Salamov A."/>
            <person name="Andreopoulos B."/>
            <person name="Baker S."/>
            <person name="Barry K."/>
            <person name="Bills G."/>
            <person name="Bluhm B."/>
            <person name="Cannon C."/>
            <person name="Castanera R."/>
            <person name="Culley D."/>
            <person name="Daum C."/>
            <person name="Ezra D."/>
            <person name="Gonzalez J."/>
            <person name="Henrissat B."/>
            <person name="Kuo A."/>
            <person name="Liang C."/>
            <person name="Lipzen A."/>
            <person name="Lutzoni F."/>
            <person name="Magnuson J."/>
            <person name="Mondo S."/>
            <person name="Nolan M."/>
            <person name="Ohm R."/>
            <person name="Pangilinan J."/>
            <person name="Park H.-J."/>
            <person name="Ramirez L."/>
            <person name="Alfaro M."/>
            <person name="Sun H."/>
            <person name="Tritt A."/>
            <person name="Yoshinaga Y."/>
            <person name="Zwiers L.-H."/>
            <person name="Turgeon B."/>
            <person name="Goodwin S."/>
            <person name="Spatafora J."/>
            <person name="Crous P."/>
            <person name="Grigoriev I."/>
        </authorList>
    </citation>
    <scope>NUCLEOTIDE SEQUENCE</scope>
    <source>
        <strain evidence="3">CBS 121739</strain>
    </source>
</reference>
<evidence type="ECO:0000256" key="1">
    <source>
        <dbReference type="SAM" id="MobiDB-lite"/>
    </source>
</evidence>
<sequence length="302" mass="33126">MAFKRPQALAKPTTHALARYKSTLNVQDQELEKSLLYEDIPSNPAIVATDSSIHPVLGEVGAQEPEKDVDMMAGVKSDLTVIKETFSLEAVPKEAIAVGLAGVIPYLVTSLSTVYCAAEINANAIHGSGYLMSGQSADLLLQIIEPMQIGYGAVIISFLGAIHWGLEWAKYGGSQGFKRYAIGIVAPAIAWPTIMLSPIFALSTQFLAFTYLYYADSRASKRGWAPTWYPVYRFVLTFIVGASIIITLIGKGQIIEDHHSRLPNPVDRIRAFRDNYIDEASANEASNKEETIEKNKAIKEEE</sequence>
<dbReference type="Proteomes" id="UP000799437">
    <property type="component" value="Unassembled WGS sequence"/>
</dbReference>
<name>A0A6A6VWC5_9PEZI</name>